<dbReference type="PROSITE" id="PS51257">
    <property type="entry name" value="PROKAR_LIPOPROTEIN"/>
    <property type="match status" value="1"/>
</dbReference>
<sequence>MSVMTRAGLLLLVVALVGLGCTLATPFDPNSQPCEPGAEPGSECGEGYVCVTEGQPDGGICKQRAAE</sequence>
<dbReference type="AlphaFoldDB" id="A0A2W5THZ4"/>
<feature type="chain" id="PRO_5016061540" description="Lipoprotein" evidence="1">
    <location>
        <begin position="27"/>
        <end position="67"/>
    </location>
</feature>
<name>A0A2W5THZ4_9BACT</name>
<reference evidence="2 3" key="1">
    <citation type="submission" date="2017-08" db="EMBL/GenBank/DDBJ databases">
        <title>Infants hospitalized years apart are colonized by the same room-sourced microbial strains.</title>
        <authorList>
            <person name="Brooks B."/>
            <person name="Olm M.R."/>
            <person name="Firek B.A."/>
            <person name="Baker R."/>
            <person name="Thomas B.C."/>
            <person name="Morowitz M.J."/>
            <person name="Banfield J.F."/>
        </authorList>
    </citation>
    <scope>NUCLEOTIDE SEQUENCE [LARGE SCALE GENOMIC DNA]</scope>
    <source>
        <strain evidence="2">S2_003_000_R2_14</strain>
    </source>
</reference>
<feature type="signal peptide" evidence="1">
    <location>
        <begin position="1"/>
        <end position="26"/>
    </location>
</feature>
<comment type="caution">
    <text evidence="2">The sequence shown here is derived from an EMBL/GenBank/DDBJ whole genome shotgun (WGS) entry which is preliminary data.</text>
</comment>
<organism evidence="2 3">
    <name type="scientific">Archangium gephyra</name>
    <dbReference type="NCBI Taxonomy" id="48"/>
    <lineage>
        <taxon>Bacteria</taxon>
        <taxon>Pseudomonadati</taxon>
        <taxon>Myxococcota</taxon>
        <taxon>Myxococcia</taxon>
        <taxon>Myxococcales</taxon>
        <taxon>Cystobacterineae</taxon>
        <taxon>Archangiaceae</taxon>
        <taxon>Archangium</taxon>
    </lineage>
</organism>
<keyword evidence="1" id="KW-0732">Signal</keyword>
<evidence type="ECO:0000313" key="2">
    <source>
        <dbReference type="EMBL" id="PZR12863.1"/>
    </source>
</evidence>
<proteinExistence type="predicted"/>
<dbReference type="EMBL" id="QFQP01000011">
    <property type="protein sequence ID" value="PZR12863.1"/>
    <property type="molecule type" value="Genomic_DNA"/>
</dbReference>
<accession>A0A2W5THZ4</accession>
<evidence type="ECO:0000256" key="1">
    <source>
        <dbReference type="SAM" id="SignalP"/>
    </source>
</evidence>
<dbReference type="Proteomes" id="UP000249061">
    <property type="component" value="Unassembled WGS sequence"/>
</dbReference>
<gene>
    <name evidence="2" type="ORF">DI536_15000</name>
</gene>
<evidence type="ECO:0008006" key="4">
    <source>
        <dbReference type="Google" id="ProtNLM"/>
    </source>
</evidence>
<protein>
    <recommendedName>
        <fullName evidence="4">Lipoprotein</fullName>
    </recommendedName>
</protein>
<evidence type="ECO:0000313" key="3">
    <source>
        <dbReference type="Proteomes" id="UP000249061"/>
    </source>
</evidence>